<dbReference type="EMBL" id="MCFA01000034">
    <property type="protein sequence ID" value="ORY14298.1"/>
    <property type="molecule type" value="Genomic_DNA"/>
</dbReference>
<comment type="caution">
    <text evidence="1">The sequence shown here is derived from an EMBL/GenBank/DDBJ whole genome shotgun (WGS) entry which is preliminary data.</text>
</comment>
<accession>A0A1Y1ZVQ1</accession>
<reference evidence="1 2" key="1">
    <citation type="submission" date="2016-07" db="EMBL/GenBank/DDBJ databases">
        <title>Pervasive Adenine N6-methylation of Active Genes in Fungi.</title>
        <authorList>
            <consortium name="DOE Joint Genome Institute"/>
            <person name="Mondo S.J."/>
            <person name="Dannebaum R.O."/>
            <person name="Kuo R.C."/>
            <person name="Labutti K."/>
            <person name="Haridas S."/>
            <person name="Kuo A."/>
            <person name="Salamov A."/>
            <person name="Ahrendt S.R."/>
            <person name="Lipzen A."/>
            <person name="Sullivan W."/>
            <person name="Andreopoulos W.B."/>
            <person name="Clum A."/>
            <person name="Lindquist E."/>
            <person name="Daum C."/>
            <person name="Ramamoorthy G.K."/>
            <person name="Gryganskyi A."/>
            <person name="Culley D."/>
            <person name="Magnuson J.K."/>
            <person name="James T.Y."/>
            <person name="O'Malley M.A."/>
            <person name="Stajich J.E."/>
            <person name="Spatafora J.W."/>
            <person name="Visel A."/>
            <person name="Grigoriev I.V."/>
        </authorList>
    </citation>
    <scope>NUCLEOTIDE SEQUENCE [LARGE SCALE GENOMIC DNA]</scope>
    <source>
        <strain evidence="1 2">CBS 115471</strain>
    </source>
</reference>
<sequence>MAVLFACCVPHGLHLQQETSRQMAQKKIVRRRNLREKDINRREECHCNCFFCQGREPEATLGSRHCGEPLNSEEVHSFRARICRDSGIILATVDQCGNW</sequence>
<gene>
    <name evidence="1" type="ORF">BCR34DRAFT_560605</name>
</gene>
<proteinExistence type="predicted"/>
<evidence type="ECO:0000313" key="1">
    <source>
        <dbReference type="EMBL" id="ORY14298.1"/>
    </source>
</evidence>
<name>A0A1Y1ZVQ1_9PLEO</name>
<protein>
    <submittedName>
        <fullName evidence="1">Uncharacterized protein</fullName>
    </submittedName>
</protein>
<evidence type="ECO:0000313" key="2">
    <source>
        <dbReference type="Proteomes" id="UP000193144"/>
    </source>
</evidence>
<dbReference type="Proteomes" id="UP000193144">
    <property type="component" value="Unassembled WGS sequence"/>
</dbReference>
<keyword evidence="2" id="KW-1185">Reference proteome</keyword>
<organism evidence="1 2">
    <name type="scientific">Clohesyomyces aquaticus</name>
    <dbReference type="NCBI Taxonomy" id="1231657"/>
    <lineage>
        <taxon>Eukaryota</taxon>
        <taxon>Fungi</taxon>
        <taxon>Dikarya</taxon>
        <taxon>Ascomycota</taxon>
        <taxon>Pezizomycotina</taxon>
        <taxon>Dothideomycetes</taxon>
        <taxon>Pleosporomycetidae</taxon>
        <taxon>Pleosporales</taxon>
        <taxon>Lindgomycetaceae</taxon>
        <taxon>Clohesyomyces</taxon>
    </lineage>
</organism>
<dbReference type="AlphaFoldDB" id="A0A1Y1ZVQ1"/>